<keyword evidence="2" id="KW-0472">Membrane</keyword>
<comment type="caution">
    <text evidence="3">The sequence shown here is derived from an EMBL/GenBank/DDBJ whole genome shotgun (WGS) entry which is preliminary data.</text>
</comment>
<evidence type="ECO:0000256" key="2">
    <source>
        <dbReference type="SAM" id="Phobius"/>
    </source>
</evidence>
<dbReference type="AlphaFoldDB" id="A0A9P6IX85"/>
<dbReference type="OrthoDB" id="2446123at2759"/>
<feature type="compositionally biased region" description="Polar residues" evidence="1">
    <location>
        <begin position="397"/>
        <end position="407"/>
    </location>
</feature>
<feature type="compositionally biased region" description="Polar residues" evidence="1">
    <location>
        <begin position="433"/>
        <end position="449"/>
    </location>
</feature>
<feature type="region of interest" description="Disordered" evidence="1">
    <location>
        <begin position="823"/>
        <end position="858"/>
    </location>
</feature>
<feature type="compositionally biased region" description="Polar residues" evidence="1">
    <location>
        <begin position="561"/>
        <end position="588"/>
    </location>
</feature>
<gene>
    <name evidence="3" type="ORF">BGZ65_007157</name>
</gene>
<feature type="compositionally biased region" description="Basic and acidic residues" evidence="1">
    <location>
        <begin position="874"/>
        <end position="885"/>
    </location>
</feature>
<keyword evidence="2" id="KW-0812">Transmembrane</keyword>
<evidence type="ECO:0000256" key="1">
    <source>
        <dbReference type="SAM" id="MobiDB-lite"/>
    </source>
</evidence>
<feature type="non-terminal residue" evidence="3">
    <location>
        <position position="1"/>
    </location>
</feature>
<feature type="region of interest" description="Disordered" evidence="1">
    <location>
        <begin position="396"/>
        <end position="461"/>
    </location>
</feature>
<accession>A0A9P6IX85</accession>
<name>A0A9P6IX85_9FUNG</name>
<feature type="region of interest" description="Disordered" evidence="1">
    <location>
        <begin position="298"/>
        <end position="317"/>
    </location>
</feature>
<feature type="transmembrane region" description="Helical" evidence="2">
    <location>
        <begin position="220"/>
        <end position="239"/>
    </location>
</feature>
<feature type="compositionally biased region" description="Basic and acidic residues" evidence="1">
    <location>
        <begin position="342"/>
        <end position="358"/>
    </location>
</feature>
<proteinExistence type="predicted"/>
<keyword evidence="4" id="KW-1185">Reference proteome</keyword>
<dbReference type="Proteomes" id="UP000749646">
    <property type="component" value="Unassembled WGS sequence"/>
</dbReference>
<feature type="transmembrane region" description="Helical" evidence="2">
    <location>
        <begin position="79"/>
        <end position="99"/>
    </location>
</feature>
<sequence length="1036" mass="114357">MCIRVRTRLRSFACFCTFLGLTIAAVGMLRARYYVDPNFFWLWNFSAESLGMVALTYTIVSVGNGFYPMAGAKNVFWRMAMSLIIIYALVATANIAYYVQQKVVHHHISGAQVQVLRNLIIREDIRTEEELLAQEITMQCLGLVPHGNRNETGVDNWTQLTWAEREMYSRPVTGAYLTHQMLMLLTTVWASFYLFIPLVRNHRHGPVGRPVDSDMMAVGVWYLSCLMLLMLGYAVLNIYYCFNLDFLYEQQAQALDLCIRITIAPVFILPAPPFLIRFYRQRFNRFIKCNNTVNGGTGSNYGSSRRNGGTGNSGCQGSFMTADERNGSFTMAHSPEGPPVGRVEDSLASKRTSLEKSAHLTISGNATDNHNNSGNSPRHTSIGSAYGGVRLFHSRTRGTSSESNKIFSQDFEQDPRDSQDYQEEPARPDSFDQYYNNMSSGNQISSSRYNNEDYTDENKDPLSECRIGSNNLQKPEPVLIAWPNSSRSSRFITGYPNDELASMNAASFKEDSESVFAEKLALNDANESGGDGYPETKFDGTEVKGTTGWEIGGWNHHRQTSESMKNSLSNPVEPNESLQQHEVQSPISDENDGEKSTVINIENRISDDEPNVPPVQQLTGLQKQLAEYRSALLPVVLAMHDDMQDYQPPSATYDNKTGDDNWDNGANDPWSHRVRGKTSGRFDINTASNNLSLSNDESSSSRQFMNTAIDHEIDAQVSKIDEVDSSAEKDSMLVHSIDPMHWAKLPPSPKLWPATSGNTGYIHGMIDQPGLGSSYSSTPSAAKSEKPVAGFRKKWLAGRKSNEPGRQGLSKKFELDYAPSVMTASTDDSNKSSKRISAAVGAHNPNTDAVKSGKSKDARRRVFSKVLSVGNAKGGDRGRPSQDILEQDRDYSNLELDGKTTSATSVPATVEALALASAILLDDEDEDKGLQYYYPDPYYSLAEFKRPQSSLQDQGGVAVGLDRNTNTTPMRHPLSPTISETSNSSQTDGLPVRKSPSVGNISAISDYDDAAQKCLSAKTKKSFGKGTPSSSAVSAN</sequence>
<keyword evidence="2" id="KW-1133">Transmembrane helix</keyword>
<feature type="region of interest" description="Disordered" evidence="1">
    <location>
        <begin position="653"/>
        <end position="675"/>
    </location>
</feature>
<feature type="region of interest" description="Disordered" evidence="1">
    <location>
        <begin position="559"/>
        <end position="595"/>
    </location>
</feature>
<feature type="transmembrane region" description="Helical" evidence="2">
    <location>
        <begin position="49"/>
        <end position="67"/>
    </location>
</feature>
<feature type="compositionally biased region" description="Polar residues" evidence="1">
    <location>
        <begin position="976"/>
        <end position="988"/>
    </location>
</feature>
<feature type="transmembrane region" description="Helical" evidence="2">
    <location>
        <begin position="177"/>
        <end position="199"/>
    </location>
</feature>
<protein>
    <submittedName>
        <fullName evidence="3">Uncharacterized protein</fullName>
    </submittedName>
</protein>
<feature type="compositionally biased region" description="Low complexity" evidence="1">
    <location>
        <begin position="298"/>
        <end position="307"/>
    </location>
</feature>
<feature type="region of interest" description="Disordered" evidence="1">
    <location>
        <begin position="958"/>
        <end position="1002"/>
    </location>
</feature>
<dbReference type="EMBL" id="JAAAHW010007268">
    <property type="protein sequence ID" value="KAF9949653.1"/>
    <property type="molecule type" value="Genomic_DNA"/>
</dbReference>
<feature type="compositionally biased region" description="Polar residues" evidence="1">
    <location>
        <begin position="360"/>
        <end position="383"/>
    </location>
</feature>
<reference evidence="3" key="1">
    <citation type="journal article" date="2020" name="Fungal Divers.">
        <title>Resolving the Mortierellaceae phylogeny through synthesis of multi-gene phylogenetics and phylogenomics.</title>
        <authorList>
            <person name="Vandepol N."/>
            <person name="Liber J."/>
            <person name="Desiro A."/>
            <person name="Na H."/>
            <person name="Kennedy M."/>
            <person name="Barry K."/>
            <person name="Grigoriev I.V."/>
            <person name="Miller A.N."/>
            <person name="O'Donnell K."/>
            <person name="Stajich J.E."/>
            <person name="Bonito G."/>
        </authorList>
    </citation>
    <scope>NUCLEOTIDE SEQUENCE</scope>
    <source>
        <strain evidence="3">MES-2147</strain>
    </source>
</reference>
<organism evidence="3 4">
    <name type="scientific">Modicella reniformis</name>
    <dbReference type="NCBI Taxonomy" id="1440133"/>
    <lineage>
        <taxon>Eukaryota</taxon>
        <taxon>Fungi</taxon>
        <taxon>Fungi incertae sedis</taxon>
        <taxon>Mucoromycota</taxon>
        <taxon>Mortierellomycotina</taxon>
        <taxon>Mortierellomycetes</taxon>
        <taxon>Mortierellales</taxon>
        <taxon>Mortierellaceae</taxon>
        <taxon>Modicella</taxon>
    </lineage>
</organism>
<feature type="transmembrane region" description="Helical" evidence="2">
    <location>
        <begin position="12"/>
        <end position="29"/>
    </location>
</feature>
<feature type="region of interest" description="Disordered" evidence="1">
    <location>
        <begin position="327"/>
        <end position="384"/>
    </location>
</feature>
<evidence type="ECO:0000313" key="3">
    <source>
        <dbReference type="EMBL" id="KAF9949653.1"/>
    </source>
</evidence>
<feature type="region of interest" description="Disordered" evidence="1">
    <location>
        <begin position="866"/>
        <end position="885"/>
    </location>
</feature>
<feature type="compositionally biased region" description="Basic and acidic residues" evidence="1">
    <location>
        <begin position="413"/>
        <end position="430"/>
    </location>
</feature>
<evidence type="ECO:0000313" key="4">
    <source>
        <dbReference type="Proteomes" id="UP000749646"/>
    </source>
</evidence>